<evidence type="ECO:0000256" key="2">
    <source>
        <dbReference type="SAM" id="MobiDB-lite"/>
    </source>
</evidence>
<sequence>MSSDRDNRPQEETTDIKELLKVLIQSQAKLADAQAQQAKSQENIQNQMLEQTKSQEDVQNEILEVLRSIKSAGSSQDDDDDDDDDDDGDGDGNNDEETPEVGKDGVLEAKYYPDRNNILLEGDCKKTIEFLKKNPTALEQGVTPTSDTVLHVAIFGKREMILVEEIVSMMSQESLEYQSSDYGFTALHYAAQYGNLKAAKLMVRKNPGLLRILSKKGYTPLEIAVSFVTTGQKEVVKYLYFVTQDVYPTLFSGYDDGAGLLCDLIEANFYDMALCLVKQLPGVVMWLRLILISVLGLERLYNQKVMHQQAIALIEQMLVELRKRTQEVKLLKFMKDNPNIMKVAVKHGITEFVEACLGKFDYLIWHQLPKETLLKMAITERKEIIVNLICDTGDELEEKIDLVTRRDGRDNTILHYAAKLAPPAQLNLVSGAALQMQREMQWFKGVESILRESDRLRRNNKGDTAQMIFTKAHKGLMKEGAEWLQDTSGSCMIVAALVATVAFAAAFTVPGGNISDSNDPLNGTPIYLGNPSFTVFLVADVLALFSSITSVLMFLAIYTSRYAEMDFLKSLPQKLIFGLVTLFISVVAILVAFGASMFIVVGSRYGQALIPITLFSCCPLGLFAWLQLPLFVEMVCSTYWGSLFHKRRYVGHSSKKNKNDSKWRKKNKENEQQKEGKYTETS</sequence>
<dbReference type="SMART" id="SM00248">
    <property type="entry name" value="ANK"/>
    <property type="match status" value="3"/>
</dbReference>
<gene>
    <name evidence="5" type="ORF">C5167_050901</name>
</gene>
<dbReference type="GO" id="GO:0016020">
    <property type="term" value="C:membrane"/>
    <property type="evidence" value="ECO:0007669"/>
    <property type="project" value="TreeGrafter"/>
</dbReference>
<keyword evidence="3" id="KW-1133">Transmembrane helix</keyword>
<evidence type="ECO:0000259" key="4">
    <source>
        <dbReference type="Pfam" id="PF13962"/>
    </source>
</evidence>
<dbReference type="InterPro" id="IPR036770">
    <property type="entry name" value="Ankyrin_rpt-contain_sf"/>
</dbReference>
<keyword evidence="6" id="KW-1185">Reference proteome</keyword>
<keyword evidence="1" id="KW-0040">ANK repeat</keyword>
<feature type="transmembrane region" description="Helical" evidence="3">
    <location>
        <begin position="283"/>
        <end position="301"/>
    </location>
</feature>
<evidence type="ECO:0000256" key="1">
    <source>
        <dbReference type="PROSITE-ProRule" id="PRU00023"/>
    </source>
</evidence>
<feature type="compositionally biased region" description="Basic and acidic residues" evidence="2">
    <location>
        <begin position="657"/>
        <end position="682"/>
    </location>
</feature>
<feature type="transmembrane region" description="Helical" evidence="3">
    <location>
        <begin position="491"/>
        <end position="512"/>
    </location>
</feature>
<dbReference type="STRING" id="3469.A0A4Y7KU01"/>
<name>A0A4Y7KU01_PAPSO</name>
<reference evidence="5 6" key="1">
    <citation type="journal article" date="2018" name="Science">
        <title>The opium poppy genome and morphinan production.</title>
        <authorList>
            <person name="Guo L."/>
            <person name="Winzer T."/>
            <person name="Yang X."/>
            <person name="Li Y."/>
            <person name="Ning Z."/>
            <person name="He Z."/>
            <person name="Teodor R."/>
            <person name="Lu Y."/>
            <person name="Bowser T.A."/>
            <person name="Graham I.A."/>
            <person name="Ye K."/>
        </authorList>
    </citation>
    <scope>NUCLEOTIDE SEQUENCE [LARGE SCALE GENOMIC DNA]</scope>
    <source>
        <strain evidence="6">cv. HN1</strain>
        <tissue evidence="5">Leaves</tissue>
    </source>
</reference>
<feature type="compositionally biased region" description="Acidic residues" evidence="2">
    <location>
        <begin position="76"/>
        <end position="99"/>
    </location>
</feature>
<dbReference type="InterPro" id="IPR002110">
    <property type="entry name" value="Ankyrin_rpt"/>
</dbReference>
<dbReference type="EMBL" id="CM010722">
    <property type="protein sequence ID" value="RZC75419.1"/>
    <property type="molecule type" value="Genomic_DNA"/>
</dbReference>
<dbReference type="PANTHER" id="PTHR24177">
    <property type="entry name" value="CASKIN"/>
    <property type="match status" value="1"/>
</dbReference>
<feature type="compositionally biased region" description="Polar residues" evidence="2">
    <location>
        <begin position="42"/>
        <end position="52"/>
    </location>
</feature>
<feature type="region of interest" description="Disordered" evidence="2">
    <location>
        <begin position="653"/>
        <end position="682"/>
    </location>
</feature>
<protein>
    <recommendedName>
        <fullName evidence="4">PGG domain-containing protein</fullName>
    </recommendedName>
</protein>
<feature type="transmembrane region" description="Helical" evidence="3">
    <location>
        <begin position="532"/>
        <end position="555"/>
    </location>
</feature>
<dbReference type="PROSITE" id="PS50297">
    <property type="entry name" value="ANK_REP_REGION"/>
    <property type="match status" value="1"/>
</dbReference>
<dbReference type="AlphaFoldDB" id="A0A4Y7KU01"/>
<proteinExistence type="predicted"/>
<dbReference type="PANTHER" id="PTHR24177:SF365">
    <property type="entry name" value="ANKYRIN REPEAT-CONTAINING PROTEIN NPR4-LIKE ISOFORM X1"/>
    <property type="match status" value="1"/>
</dbReference>
<dbReference type="Pfam" id="PF12796">
    <property type="entry name" value="Ank_2"/>
    <property type="match status" value="1"/>
</dbReference>
<feature type="repeat" description="ANK" evidence="1">
    <location>
        <begin position="182"/>
        <end position="206"/>
    </location>
</feature>
<dbReference type="Pfam" id="PF13962">
    <property type="entry name" value="PGG"/>
    <property type="match status" value="1"/>
</dbReference>
<dbReference type="PROSITE" id="PS50088">
    <property type="entry name" value="ANK_REPEAT"/>
    <property type="match status" value="1"/>
</dbReference>
<dbReference type="Gene3D" id="1.25.40.20">
    <property type="entry name" value="Ankyrin repeat-containing domain"/>
    <property type="match status" value="1"/>
</dbReference>
<dbReference type="SUPFAM" id="SSF48403">
    <property type="entry name" value="Ankyrin repeat"/>
    <property type="match status" value="1"/>
</dbReference>
<dbReference type="Gramene" id="RZC75419">
    <property type="protein sequence ID" value="RZC75419"/>
    <property type="gene ID" value="C5167_050901"/>
</dbReference>
<evidence type="ECO:0000256" key="3">
    <source>
        <dbReference type="SAM" id="Phobius"/>
    </source>
</evidence>
<evidence type="ECO:0000313" key="5">
    <source>
        <dbReference type="EMBL" id="RZC75419.1"/>
    </source>
</evidence>
<dbReference type="OMA" id="DAFESGC"/>
<feature type="domain" description="PGG" evidence="4">
    <location>
        <begin position="482"/>
        <end position="600"/>
    </location>
</feature>
<keyword evidence="3" id="KW-0812">Transmembrane</keyword>
<evidence type="ECO:0000313" key="6">
    <source>
        <dbReference type="Proteomes" id="UP000316621"/>
    </source>
</evidence>
<dbReference type="Proteomes" id="UP000316621">
    <property type="component" value="Chromosome 8"/>
</dbReference>
<dbReference type="InterPro" id="IPR026961">
    <property type="entry name" value="PGG_dom"/>
</dbReference>
<feature type="transmembrane region" description="Helical" evidence="3">
    <location>
        <begin position="575"/>
        <end position="602"/>
    </location>
</feature>
<organism evidence="5 6">
    <name type="scientific">Papaver somniferum</name>
    <name type="common">Opium poppy</name>
    <dbReference type="NCBI Taxonomy" id="3469"/>
    <lineage>
        <taxon>Eukaryota</taxon>
        <taxon>Viridiplantae</taxon>
        <taxon>Streptophyta</taxon>
        <taxon>Embryophyta</taxon>
        <taxon>Tracheophyta</taxon>
        <taxon>Spermatophyta</taxon>
        <taxon>Magnoliopsida</taxon>
        <taxon>Ranunculales</taxon>
        <taxon>Papaveraceae</taxon>
        <taxon>Papaveroideae</taxon>
        <taxon>Papaver</taxon>
    </lineage>
</organism>
<keyword evidence="3" id="KW-0472">Membrane</keyword>
<accession>A0A4Y7KU01</accession>
<feature type="region of interest" description="Disordered" evidence="2">
    <location>
        <begin position="33"/>
        <end position="107"/>
    </location>
</feature>